<dbReference type="InterPro" id="IPR013083">
    <property type="entry name" value="Znf_RING/FYVE/PHD"/>
</dbReference>
<comment type="catalytic activity">
    <reaction evidence="1">
        <text>S-ubiquitinyl-[E2 ubiquitin-conjugating enzyme]-L-cysteine + [acceptor protein]-L-lysine = [E2 ubiquitin-conjugating enzyme]-L-cysteine + N(6)-ubiquitinyl-[acceptor protein]-L-lysine.</text>
        <dbReference type="EC" id="2.3.2.27"/>
    </reaction>
</comment>
<dbReference type="Pfam" id="PF13639">
    <property type="entry name" value="zf-RING_2"/>
    <property type="match status" value="1"/>
</dbReference>
<reference evidence="16 17" key="1">
    <citation type="submission" date="2020-08" db="EMBL/GenBank/DDBJ databases">
        <title>Plant Genome Project.</title>
        <authorList>
            <person name="Zhang R.-G."/>
        </authorList>
    </citation>
    <scope>NUCLEOTIDE SEQUENCE [LARGE SCALE GENOMIC DNA]</scope>
    <source>
        <tissue evidence="16">Rhizome</tissue>
    </source>
</reference>
<dbReference type="Proteomes" id="UP000734854">
    <property type="component" value="Unassembled WGS sequence"/>
</dbReference>
<feature type="domain" description="RING-type" evidence="15">
    <location>
        <begin position="132"/>
        <end position="174"/>
    </location>
</feature>
<evidence type="ECO:0000256" key="11">
    <source>
        <dbReference type="ARBA" id="ARBA00022989"/>
    </source>
</evidence>
<evidence type="ECO:0000256" key="2">
    <source>
        <dbReference type="ARBA" id="ARBA00004167"/>
    </source>
</evidence>
<keyword evidence="17" id="KW-1185">Reference proteome</keyword>
<dbReference type="EMBL" id="JACMSC010000005">
    <property type="protein sequence ID" value="KAG6522520.1"/>
    <property type="molecule type" value="Genomic_DNA"/>
</dbReference>
<comment type="subcellular location">
    <subcellularLocation>
        <location evidence="2">Membrane</location>
        <topology evidence="2">Single-pass membrane protein</topology>
    </subcellularLocation>
</comment>
<dbReference type="FunFam" id="3.30.40.10:FF:000187">
    <property type="entry name" value="E3 ubiquitin-protein ligase ATL6"/>
    <property type="match status" value="1"/>
</dbReference>
<dbReference type="AlphaFoldDB" id="A0A8J5HEI5"/>
<evidence type="ECO:0000256" key="13">
    <source>
        <dbReference type="ARBA" id="ARBA00024209"/>
    </source>
</evidence>
<dbReference type="SMART" id="SM00184">
    <property type="entry name" value="RING"/>
    <property type="match status" value="1"/>
</dbReference>
<evidence type="ECO:0000256" key="6">
    <source>
        <dbReference type="ARBA" id="ARBA00022692"/>
    </source>
</evidence>
<gene>
    <name evidence="16" type="ORF">ZIOFF_019660</name>
</gene>
<dbReference type="SUPFAM" id="SSF57850">
    <property type="entry name" value="RING/U-box"/>
    <property type="match status" value="1"/>
</dbReference>
<evidence type="ECO:0000256" key="3">
    <source>
        <dbReference type="ARBA" id="ARBA00004906"/>
    </source>
</evidence>
<evidence type="ECO:0000256" key="8">
    <source>
        <dbReference type="ARBA" id="ARBA00022771"/>
    </source>
</evidence>
<proteinExistence type="inferred from homology"/>
<dbReference type="GO" id="GO:0016020">
    <property type="term" value="C:membrane"/>
    <property type="evidence" value="ECO:0007669"/>
    <property type="project" value="UniProtKB-SubCell"/>
</dbReference>
<accession>A0A8J5HEI5</accession>
<evidence type="ECO:0000256" key="4">
    <source>
        <dbReference type="ARBA" id="ARBA00012483"/>
    </source>
</evidence>
<keyword evidence="6" id="KW-0812">Transmembrane</keyword>
<evidence type="ECO:0000256" key="7">
    <source>
        <dbReference type="ARBA" id="ARBA00022723"/>
    </source>
</evidence>
<dbReference type="GO" id="GO:0008270">
    <property type="term" value="F:zinc ion binding"/>
    <property type="evidence" value="ECO:0007669"/>
    <property type="project" value="UniProtKB-KW"/>
</dbReference>
<dbReference type="Gene3D" id="3.30.40.10">
    <property type="entry name" value="Zinc/RING finger domain, C3HC4 (zinc finger)"/>
    <property type="match status" value="1"/>
</dbReference>
<dbReference type="EC" id="2.3.2.27" evidence="4"/>
<keyword evidence="9" id="KW-0833">Ubl conjugation pathway</keyword>
<keyword evidence="12" id="KW-0472">Membrane</keyword>
<keyword evidence="8 14" id="KW-0863">Zinc-finger</keyword>
<evidence type="ECO:0000256" key="10">
    <source>
        <dbReference type="ARBA" id="ARBA00022833"/>
    </source>
</evidence>
<dbReference type="PANTHER" id="PTHR45768">
    <property type="entry name" value="E3 UBIQUITIN-PROTEIN LIGASE RNF13-LIKE"/>
    <property type="match status" value="1"/>
</dbReference>
<evidence type="ECO:0000313" key="16">
    <source>
        <dbReference type="EMBL" id="KAG6522520.1"/>
    </source>
</evidence>
<keyword evidence="10" id="KW-0862">Zinc</keyword>
<evidence type="ECO:0000256" key="9">
    <source>
        <dbReference type="ARBA" id="ARBA00022786"/>
    </source>
</evidence>
<name>A0A8J5HEI5_ZINOF</name>
<evidence type="ECO:0000256" key="1">
    <source>
        <dbReference type="ARBA" id="ARBA00000900"/>
    </source>
</evidence>
<evidence type="ECO:0000313" key="17">
    <source>
        <dbReference type="Proteomes" id="UP000734854"/>
    </source>
</evidence>
<keyword evidence="7" id="KW-0479">Metal-binding</keyword>
<keyword evidence="11" id="KW-1133">Transmembrane helix</keyword>
<protein>
    <recommendedName>
        <fullName evidence="4">RING-type E3 ubiquitin transferase</fullName>
        <ecNumber evidence="4">2.3.2.27</ecNumber>
    </recommendedName>
</protein>
<dbReference type="CDD" id="cd16461">
    <property type="entry name" value="RING-H2_EL5-like"/>
    <property type="match status" value="1"/>
</dbReference>
<comment type="pathway">
    <text evidence="3">Protein modification; protein ubiquitination.</text>
</comment>
<comment type="similarity">
    <text evidence="13">Belongs to the RING-type zinc finger family. ATL subfamily.</text>
</comment>
<dbReference type="PANTHER" id="PTHR45768:SF18">
    <property type="entry name" value="RING-H2 FINGER PROTEIN ATL47-RELATED"/>
    <property type="match status" value="1"/>
</dbReference>
<evidence type="ECO:0000256" key="14">
    <source>
        <dbReference type="PROSITE-ProRule" id="PRU00175"/>
    </source>
</evidence>
<dbReference type="GO" id="GO:0061630">
    <property type="term" value="F:ubiquitin protein ligase activity"/>
    <property type="evidence" value="ECO:0007669"/>
    <property type="project" value="UniProtKB-EC"/>
</dbReference>
<comment type="caution">
    <text evidence="16">The sequence shown here is derived from an EMBL/GenBank/DDBJ whole genome shotgun (WGS) entry which is preliminary data.</text>
</comment>
<dbReference type="PROSITE" id="PS50089">
    <property type="entry name" value="ZF_RING_2"/>
    <property type="match status" value="1"/>
</dbReference>
<evidence type="ECO:0000256" key="12">
    <source>
        <dbReference type="ARBA" id="ARBA00023136"/>
    </source>
</evidence>
<evidence type="ECO:0000259" key="15">
    <source>
        <dbReference type="PROSITE" id="PS50089"/>
    </source>
</evidence>
<sequence>MVGAKPDVSAAEPRNTLQNTISLLNSFPLFKSNLWSRITEQGDEGRSATSSVDHQWSLFSSLSRMEEGFLDPFVVVALFLEFPDQPRDPGTLQRQLQQLFHIHDSGLDQAHIDALPLFLYAEILGSKDPFDCAVCLAEFAPEDKLRLLPACGHAFHLACIDTWLLSNSSCPLCRGLIFSQGIAIENPMFGFDDPTADEEEFQEVQEAKERMLSVRLGKFKKLSCGDTDGAAEITDRGETSSSNLDGRRCFSMGSYQYVVADANLRVDLTASSTRGRRTTGNAMSRDESLSVSKIWQWSDKNGKFPVSADTAAAFDRGLPWITPCFPLKRNAIVDSLSCSLLYYMDNNSTLQMMSAVHHKEVTRKNAEPPNMGSVSILESTKHVQCHALFPPLPFRLSSHQAPQGRLK</sequence>
<dbReference type="GO" id="GO:0031625">
    <property type="term" value="F:ubiquitin protein ligase binding"/>
    <property type="evidence" value="ECO:0007669"/>
    <property type="project" value="TreeGrafter"/>
</dbReference>
<keyword evidence="5" id="KW-0808">Transferase</keyword>
<evidence type="ECO:0000256" key="5">
    <source>
        <dbReference type="ARBA" id="ARBA00022679"/>
    </source>
</evidence>
<dbReference type="InterPro" id="IPR001841">
    <property type="entry name" value="Znf_RING"/>
</dbReference>
<organism evidence="16 17">
    <name type="scientific">Zingiber officinale</name>
    <name type="common">Ginger</name>
    <name type="synonym">Amomum zingiber</name>
    <dbReference type="NCBI Taxonomy" id="94328"/>
    <lineage>
        <taxon>Eukaryota</taxon>
        <taxon>Viridiplantae</taxon>
        <taxon>Streptophyta</taxon>
        <taxon>Embryophyta</taxon>
        <taxon>Tracheophyta</taxon>
        <taxon>Spermatophyta</taxon>
        <taxon>Magnoliopsida</taxon>
        <taxon>Liliopsida</taxon>
        <taxon>Zingiberales</taxon>
        <taxon>Zingiberaceae</taxon>
        <taxon>Zingiber</taxon>
    </lineage>
</organism>